<keyword evidence="3" id="KW-1185">Reference proteome</keyword>
<accession>A0A5M6DRH4</accession>
<proteinExistence type="predicted"/>
<dbReference type="PROSITE" id="PS51257">
    <property type="entry name" value="PROKAR_LIPOPROTEIN"/>
    <property type="match status" value="1"/>
</dbReference>
<organism evidence="2 3">
    <name type="scientific">Adhaeribacter rhizoryzae</name>
    <dbReference type="NCBI Taxonomy" id="2607907"/>
    <lineage>
        <taxon>Bacteria</taxon>
        <taxon>Pseudomonadati</taxon>
        <taxon>Bacteroidota</taxon>
        <taxon>Cytophagia</taxon>
        <taxon>Cytophagales</taxon>
        <taxon>Hymenobacteraceae</taxon>
        <taxon>Adhaeribacter</taxon>
    </lineage>
</organism>
<evidence type="ECO:0000313" key="3">
    <source>
        <dbReference type="Proteomes" id="UP000323426"/>
    </source>
</evidence>
<gene>
    <name evidence="2" type="ORF">F0145_04880</name>
</gene>
<keyword evidence="1" id="KW-0732">Signal</keyword>
<evidence type="ECO:0000313" key="2">
    <source>
        <dbReference type="EMBL" id="KAA5548849.1"/>
    </source>
</evidence>
<protein>
    <recommendedName>
        <fullName evidence="4">Lipoprotein</fullName>
    </recommendedName>
</protein>
<sequence length="194" mass="22160">MKKVIILCYSLLALVAFISCDENSVTPQGEPAKEKWSGTIPADLKSGVWFWGSAGPLSYYDPDGNEVGKEIEAGRQYKFFVKDGQDWMEFQQYLGLRNGSNCVTEIYTHQQGRIKFESNQKFTFYPETGSFRTVKNGKSGTCPKEDKTRPAAAEELEPRTGYYQLKEFNGDKLFYEYAEDDQNLESPVFVFQKN</sequence>
<feature type="chain" id="PRO_5024398165" description="Lipoprotein" evidence="1">
    <location>
        <begin position="19"/>
        <end position="194"/>
    </location>
</feature>
<comment type="caution">
    <text evidence="2">The sequence shown here is derived from an EMBL/GenBank/DDBJ whole genome shotgun (WGS) entry which is preliminary data.</text>
</comment>
<evidence type="ECO:0000256" key="1">
    <source>
        <dbReference type="SAM" id="SignalP"/>
    </source>
</evidence>
<dbReference type="Proteomes" id="UP000323426">
    <property type="component" value="Unassembled WGS sequence"/>
</dbReference>
<dbReference type="EMBL" id="VWSF01000002">
    <property type="protein sequence ID" value="KAA5548849.1"/>
    <property type="molecule type" value="Genomic_DNA"/>
</dbReference>
<feature type="signal peptide" evidence="1">
    <location>
        <begin position="1"/>
        <end position="18"/>
    </location>
</feature>
<evidence type="ECO:0008006" key="4">
    <source>
        <dbReference type="Google" id="ProtNLM"/>
    </source>
</evidence>
<name>A0A5M6DRH4_9BACT</name>
<reference evidence="2 3" key="1">
    <citation type="submission" date="2019-09" db="EMBL/GenBank/DDBJ databases">
        <title>Genome sequence and assembly of Adhaeribacter sp.</title>
        <authorList>
            <person name="Chhetri G."/>
        </authorList>
    </citation>
    <scope>NUCLEOTIDE SEQUENCE [LARGE SCALE GENOMIC DNA]</scope>
    <source>
        <strain evidence="2 3">DK36</strain>
    </source>
</reference>
<dbReference type="RefSeq" id="WP_150087176.1">
    <property type="nucleotide sequence ID" value="NZ_VWSF01000002.1"/>
</dbReference>
<dbReference type="AlphaFoldDB" id="A0A5M6DRH4"/>